<evidence type="ECO:0000256" key="5">
    <source>
        <dbReference type="ARBA" id="ARBA00022840"/>
    </source>
</evidence>
<reference evidence="8 9" key="1">
    <citation type="submission" date="2019-03" db="EMBL/GenBank/DDBJ databases">
        <title>Freshwater and sediment microbial communities from various areas in North America, analyzing microbe dynamics in response to fracking.</title>
        <authorList>
            <person name="Lamendella R."/>
        </authorList>
    </citation>
    <scope>NUCLEOTIDE SEQUENCE [LARGE SCALE GENOMIC DNA]</scope>
    <source>
        <strain evidence="8 9">175.2</strain>
    </source>
</reference>
<organism evidence="8 9">
    <name type="scientific">Martelella mediterranea</name>
    <dbReference type="NCBI Taxonomy" id="293089"/>
    <lineage>
        <taxon>Bacteria</taxon>
        <taxon>Pseudomonadati</taxon>
        <taxon>Pseudomonadota</taxon>
        <taxon>Alphaproteobacteria</taxon>
        <taxon>Hyphomicrobiales</taxon>
        <taxon>Aurantimonadaceae</taxon>
        <taxon>Martelella</taxon>
    </lineage>
</organism>
<dbReference type="InterPro" id="IPR008145">
    <property type="entry name" value="GK/Ca_channel_bsu"/>
</dbReference>
<accession>A0A4R3NZG1</accession>
<comment type="similarity">
    <text evidence="6">Belongs to the ribose 1,5-bisphosphokinase family.</text>
</comment>
<evidence type="ECO:0000256" key="2">
    <source>
        <dbReference type="ARBA" id="ARBA00005069"/>
    </source>
</evidence>
<evidence type="ECO:0000259" key="7">
    <source>
        <dbReference type="PROSITE" id="PS50052"/>
    </source>
</evidence>
<dbReference type="Proteomes" id="UP000295097">
    <property type="component" value="Unassembled WGS sequence"/>
</dbReference>
<dbReference type="HAMAP" id="MF_00836">
    <property type="entry name" value="PhnN"/>
    <property type="match status" value="1"/>
</dbReference>
<dbReference type="GO" id="GO:0019634">
    <property type="term" value="P:organic phosphonate metabolic process"/>
    <property type="evidence" value="ECO:0007669"/>
    <property type="project" value="UniProtKB-UniRule"/>
</dbReference>
<comment type="pathway">
    <text evidence="2 6">Metabolic intermediate biosynthesis; 5-phospho-alpha-D-ribose 1-diphosphate biosynthesis; 5-phospho-alpha-D-ribose 1-diphosphate from D-ribose 5-phosphate (route II): step 3/3.</text>
</comment>
<dbReference type="RefSeq" id="WP_165972696.1">
    <property type="nucleotide sequence ID" value="NZ_SMAR01000001.1"/>
</dbReference>
<comment type="function">
    <text evidence="6">Catalyzes the phosphorylation of ribose 1,5-bisphosphate to 5-phospho-D-ribosyl alpha-1-diphosphate (PRPP).</text>
</comment>
<dbReference type="PROSITE" id="PS50052">
    <property type="entry name" value="GUANYLATE_KINASE_2"/>
    <property type="match status" value="1"/>
</dbReference>
<feature type="domain" description="Guanylate kinase-like" evidence="7">
    <location>
        <begin position="8"/>
        <end position="184"/>
    </location>
</feature>
<dbReference type="PANTHER" id="PTHR23117">
    <property type="entry name" value="GUANYLATE KINASE-RELATED"/>
    <property type="match status" value="1"/>
</dbReference>
<evidence type="ECO:0000313" key="9">
    <source>
        <dbReference type="Proteomes" id="UP000295097"/>
    </source>
</evidence>
<name>A0A4R3NZG1_9HYPH</name>
<dbReference type="UniPathway" id="UPA00087">
    <property type="reaction ID" value="UER00175"/>
</dbReference>
<dbReference type="GO" id="GO:0033863">
    <property type="term" value="F:ribose 1,5-bisphosphate phosphokinase activity"/>
    <property type="evidence" value="ECO:0007669"/>
    <property type="project" value="UniProtKB-UniRule"/>
</dbReference>
<dbReference type="GO" id="GO:0006015">
    <property type="term" value="P:5-phosphoribose 1-diphosphate biosynthetic process"/>
    <property type="evidence" value="ECO:0007669"/>
    <property type="project" value="UniProtKB-UniRule"/>
</dbReference>
<dbReference type="InterPro" id="IPR027417">
    <property type="entry name" value="P-loop_NTPase"/>
</dbReference>
<keyword evidence="8" id="KW-0418">Kinase</keyword>
<comment type="caution">
    <text evidence="8">The sequence shown here is derived from an EMBL/GenBank/DDBJ whole genome shotgun (WGS) entry which is preliminary data.</text>
</comment>
<dbReference type="EC" id="2.7.4.23" evidence="6"/>
<comment type="catalytic activity">
    <reaction evidence="1 6">
        <text>alpha-D-ribose 1,5-bisphosphate + ATP = 5-phospho-alpha-D-ribose 1-diphosphate + ADP</text>
        <dbReference type="Rhea" id="RHEA:20109"/>
        <dbReference type="ChEBI" id="CHEBI:30616"/>
        <dbReference type="ChEBI" id="CHEBI:58017"/>
        <dbReference type="ChEBI" id="CHEBI:68688"/>
        <dbReference type="ChEBI" id="CHEBI:456216"/>
        <dbReference type="EC" id="2.7.4.23"/>
    </reaction>
</comment>
<keyword evidence="9" id="KW-1185">Reference proteome</keyword>
<evidence type="ECO:0000256" key="4">
    <source>
        <dbReference type="ARBA" id="ARBA00022741"/>
    </source>
</evidence>
<evidence type="ECO:0000256" key="1">
    <source>
        <dbReference type="ARBA" id="ARBA00000373"/>
    </source>
</evidence>
<dbReference type="InterPro" id="IPR008144">
    <property type="entry name" value="Guanylate_kin-like_dom"/>
</dbReference>
<dbReference type="Gene3D" id="3.40.50.300">
    <property type="entry name" value="P-loop containing nucleotide triphosphate hydrolases"/>
    <property type="match status" value="1"/>
</dbReference>
<evidence type="ECO:0000313" key="8">
    <source>
        <dbReference type="EMBL" id="TCT44973.1"/>
    </source>
</evidence>
<dbReference type="SMART" id="SM00072">
    <property type="entry name" value="GuKc"/>
    <property type="match status" value="1"/>
</dbReference>
<dbReference type="SUPFAM" id="SSF52540">
    <property type="entry name" value="P-loop containing nucleoside triphosphate hydrolases"/>
    <property type="match status" value="1"/>
</dbReference>
<protein>
    <recommendedName>
        <fullName evidence="6">Ribose 1,5-bisphosphate phosphokinase PhnN</fullName>
        <ecNumber evidence="6">2.7.4.23</ecNumber>
    </recommendedName>
    <alternativeName>
        <fullName evidence="6">Ribose 1,5-bisphosphokinase</fullName>
    </alternativeName>
</protein>
<gene>
    <name evidence="6" type="primary">phnN</name>
    <name evidence="8" type="ORF">EDC90_1001111</name>
</gene>
<sequence length="191" mass="20569">MAERKESGRIIVVVGPSGAGKDSLINHTLDHFDGEEKVQPVRRVITRPCDGTTEDHATMTMAAFDQSEADGAFAVSWAAHGLKYGIPAEIRDFVLSGGIAICNGSRSALPLFQEAFGHLTVINVTARPEILAARLEARGRESRDDILRRLARSTMDVRGDFDVVTIDNSGALEDAGDRLIAVIKAALTADR</sequence>
<evidence type="ECO:0000256" key="3">
    <source>
        <dbReference type="ARBA" id="ARBA00022679"/>
    </source>
</evidence>
<evidence type="ECO:0000256" key="6">
    <source>
        <dbReference type="HAMAP-Rule" id="MF_00836"/>
    </source>
</evidence>
<proteinExistence type="inferred from homology"/>
<dbReference type="GO" id="GO:0005524">
    <property type="term" value="F:ATP binding"/>
    <property type="evidence" value="ECO:0007669"/>
    <property type="project" value="UniProtKB-KW"/>
</dbReference>
<dbReference type="InterPro" id="IPR012699">
    <property type="entry name" value="PhnN"/>
</dbReference>
<dbReference type="EMBL" id="SMAR01000001">
    <property type="protein sequence ID" value="TCT44973.1"/>
    <property type="molecule type" value="Genomic_DNA"/>
</dbReference>
<feature type="binding site" evidence="6">
    <location>
        <begin position="15"/>
        <end position="22"/>
    </location>
    <ligand>
        <name>ATP</name>
        <dbReference type="ChEBI" id="CHEBI:30616"/>
    </ligand>
</feature>
<dbReference type="GO" id="GO:0005829">
    <property type="term" value="C:cytosol"/>
    <property type="evidence" value="ECO:0007669"/>
    <property type="project" value="TreeGrafter"/>
</dbReference>
<keyword evidence="4 6" id="KW-0547">Nucleotide-binding</keyword>
<keyword evidence="5 6" id="KW-0067">ATP-binding</keyword>
<dbReference type="NCBIfam" id="TIGR02322">
    <property type="entry name" value="phosphon_PhnN"/>
    <property type="match status" value="1"/>
</dbReference>
<dbReference type="AlphaFoldDB" id="A0A4R3NZG1"/>
<dbReference type="PANTHER" id="PTHR23117:SF8">
    <property type="entry name" value="RIBOSE 1,5-BISPHOSPHATE PHOSPHOKINASE PHNN"/>
    <property type="match status" value="1"/>
</dbReference>
<keyword evidence="3 6" id="KW-0808">Transferase</keyword>